<protein>
    <submittedName>
        <fullName evidence="1">Uncharacterized protein</fullName>
    </submittedName>
</protein>
<proteinExistence type="predicted"/>
<organism evidence="1">
    <name type="scientific">marine sediment metagenome</name>
    <dbReference type="NCBI Taxonomy" id="412755"/>
    <lineage>
        <taxon>unclassified sequences</taxon>
        <taxon>metagenomes</taxon>
        <taxon>ecological metagenomes</taxon>
    </lineage>
</organism>
<evidence type="ECO:0000313" key="1">
    <source>
        <dbReference type="EMBL" id="KKK65082.1"/>
    </source>
</evidence>
<feature type="non-terminal residue" evidence="1">
    <location>
        <position position="1"/>
    </location>
</feature>
<dbReference type="AlphaFoldDB" id="A0A0F8X7I4"/>
<accession>A0A0F8X7I4</accession>
<comment type="caution">
    <text evidence="1">The sequence shown here is derived from an EMBL/GenBank/DDBJ whole genome shotgun (WGS) entry which is preliminary data.</text>
</comment>
<dbReference type="EMBL" id="LAZR01060727">
    <property type="protein sequence ID" value="KKK65082.1"/>
    <property type="molecule type" value="Genomic_DNA"/>
</dbReference>
<gene>
    <name evidence="1" type="ORF">LCGC14_2977720</name>
</gene>
<reference evidence="1" key="1">
    <citation type="journal article" date="2015" name="Nature">
        <title>Complex archaea that bridge the gap between prokaryotes and eukaryotes.</title>
        <authorList>
            <person name="Spang A."/>
            <person name="Saw J.H."/>
            <person name="Jorgensen S.L."/>
            <person name="Zaremba-Niedzwiedzka K."/>
            <person name="Martijn J."/>
            <person name="Lind A.E."/>
            <person name="van Eijk R."/>
            <person name="Schleper C."/>
            <person name="Guy L."/>
            <person name="Ettema T.J."/>
        </authorList>
    </citation>
    <scope>NUCLEOTIDE SEQUENCE</scope>
</reference>
<name>A0A0F8X7I4_9ZZZZ</name>
<sequence>IIKQDGQKPLAVLDAEYFIDIIIKRI</sequence>